<gene>
    <name evidence="2" type="ORF">KHLLAP_LOCUS3621</name>
</gene>
<dbReference type="EMBL" id="CAUWAG010000004">
    <property type="protein sequence ID" value="CAJ2503153.1"/>
    <property type="molecule type" value="Genomic_DNA"/>
</dbReference>
<dbReference type="Proteomes" id="UP001295740">
    <property type="component" value="Unassembled WGS sequence"/>
</dbReference>
<name>A0AAI8VE05_9PEZI</name>
<sequence>MFHSTIAMFTLLATAIQGAPAIDSTPSHILPRDGITNCDDTSTTYSGTYTEGSGTYVTSDSVTHPYKFPAIRKCWYDYFITSADVALDPWTKASGDIYCSDSSPCLAQKLSASQTCQSKSTAISASVGADIEGFSLGVSVTLTTEDSKCFTATDVTACSWTDQACHTVWTQQQVLVQKGYRRQRCDWGNGDETQCMADWTVTTPTESINYGCGSGCGDSNACGNTDGTAC</sequence>
<keyword evidence="3" id="KW-1185">Reference proteome</keyword>
<comment type="caution">
    <text evidence="2">The sequence shown here is derived from an EMBL/GenBank/DDBJ whole genome shotgun (WGS) entry which is preliminary data.</text>
</comment>
<dbReference type="AlphaFoldDB" id="A0AAI8VE05"/>
<protein>
    <submittedName>
        <fullName evidence="2">Uu.00g105470.m01.CDS01</fullName>
    </submittedName>
</protein>
<feature type="chain" id="PRO_5042495517" evidence="1">
    <location>
        <begin position="22"/>
        <end position="230"/>
    </location>
</feature>
<accession>A0AAI8VE05</accession>
<evidence type="ECO:0000313" key="3">
    <source>
        <dbReference type="Proteomes" id="UP001295740"/>
    </source>
</evidence>
<reference evidence="2" key="1">
    <citation type="submission" date="2023-10" db="EMBL/GenBank/DDBJ databases">
        <authorList>
            <person name="Hackl T."/>
        </authorList>
    </citation>
    <scope>NUCLEOTIDE SEQUENCE</scope>
</reference>
<evidence type="ECO:0000313" key="2">
    <source>
        <dbReference type="EMBL" id="CAJ2503153.1"/>
    </source>
</evidence>
<keyword evidence="1" id="KW-0732">Signal</keyword>
<feature type="signal peptide" evidence="1">
    <location>
        <begin position="1"/>
        <end position="21"/>
    </location>
</feature>
<organism evidence="2 3">
    <name type="scientific">Anthostomella pinea</name>
    <dbReference type="NCBI Taxonomy" id="933095"/>
    <lineage>
        <taxon>Eukaryota</taxon>
        <taxon>Fungi</taxon>
        <taxon>Dikarya</taxon>
        <taxon>Ascomycota</taxon>
        <taxon>Pezizomycotina</taxon>
        <taxon>Sordariomycetes</taxon>
        <taxon>Xylariomycetidae</taxon>
        <taxon>Xylariales</taxon>
        <taxon>Xylariaceae</taxon>
        <taxon>Anthostomella</taxon>
    </lineage>
</organism>
<proteinExistence type="predicted"/>
<evidence type="ECO:0000256" key="1">
    <source>
        <dbReference type="SAM" id="SignalP"/>
    </source>
</evidence>